<name>A0A414J743_9FIRM</name>
<comment type="caution">
    <text evidence="1">The sequence shown here is derived from an EMBL/GenBank/DDBJ whole genome shotgun (WGS) entry which is preliminary data.</text>
</comment>
<accession>A0A414J743</accession>
<proteinExistence type="predicted"/>
<gene>
    <name evidence="1" type="ORF">DW740_07925</name>
</gene>
<protein>
    <submittedName>
        <fullName evidence="1">Uncharacterized protein</fullName>
    </submittedName>
</protein>
<dbReference type="RefSeq" id="WP_118039066.1">
    <property type="nucleotide sequence ID" value="NZ_CABJFK010000005.1"/>
</dbReference>
<dbReference type="EMBL" id="QSKF01000005">
    <property type="protein sequence ID" value="RHE40218.1"/>
    <property type="molecule type" value="Genomic_DNA"/>
</dbReference>
<organism evidence="1 2">
    <name type="scientific">Blautia obeum</name>
    <dbReference type="NCBI Taxonomy" id="40520"/>
    <lineage>
        <taxon>Bacteria</taxon>
        <taxon>Bacillati</taxon>
        <taxon>Bacillota</taxon>
        <taxon>Clostridia</taxon>
        <taxon>Lachnospirales</taxon>
        <taxon>Lachnospiraceae</taxon>
        <taxon>Blautia</taxon>
    </lineage>
</organism>
<evidence type="ECO:0000313" key="1">
    <source>
        <dbReference type="EMBL" id="RHE40218.1"/>
    </source>
</evidence>
<dbReference type="Proteomes" id="UP000283745">
    <property type="component" value="Unassembled WGS sequence"/>
</dbReference>
<reference evidence="1 2" key="1">
    <citation type="submission" date="2018-08" db="EMBL/GenBank/DDBJ databases">
        <title>A genome reference for cultivated species of the human gut microbiota.</title>
        <authorList>
            <person name="Zou Y."/>
            <person name="Xue W."/>
            <person name="Luo G."/>
        </authorList>
    </citation>
    <scope>NUCLEOTIDE SEQUENCE [LARGE SCALE GENOMIC DNA]</scope>
    <source>
        <strain evidence="1 2">AM28-23</strain>
    </source>
</reference>
<sequence length="171" mass="19688">MDFNYTFHYRLSYQEAYDTFYLLATRLTRKKKIIYGILLTAIAVLSLVFYGLDTRKVHLCLLAIFAAVLLFYLLYYPVFSARKGAAKVAKLNGNYQFTVNQLGQITLPQSRDTQTGHCIVTLGEDKHSRVLETDTIYAIRADAQTTLCLPKRILKNGQKENLDQMFHKLLH</sequence>
<dbReference type="AlphaFoldDB" id="A0A414J743"/>
<evidence type="ECO:0000313" key="2">
    <source>
        <dbReference type="Proteomes" id="UP000283745"/>
    </source>
</evidence>